<accession>A0A5B1BJY6</accession>
<keyword evidence="4" id="KW-0238">DNA-binding</keyword>
<evidence type="ECO:0000313" key="8">
    <source>
        <dbReference type="Proteomes" id="UP000324701"/>
    </source>
</evidence>
<dbReference type="Gene3D" id="1.20.5.780">
    <property type="entry name" value="Single helix bin"/>
    <property type="match status" value="1"/>
</dbReference>
<organism evidence="7 8">
    <name type="scientific">Mycobacterium simiae</name>
    <name type="common">Mycobacterium habana</name>
    <dbReference type="NCBI Taxonomy" id="1784"/>
    <lineage>
        <taxon>Bacteria</taxon>
        <taxon>Bacillati</taxon>
        <taxon>Actinomycetota</taxon>
        <taxon>Actinomycetes</taxon>
        <taxon>Mycobacteriales</taxon>
        <taxon>Mycobacteriaceae</taxon>
        <taxon>Mycobacterium</taxon>
        <taxon>Mycobacterium simiae complex</taxon>
    </lineage>
</organism>
<keyword evidence="2" id="KW-1277">Toxin-antitoxin system</keyword>
<dbReference type="EMBL" id="VTZN01000194">
    <property type="protein sequence ID" value="KAA1247773.1"/>
    <property type="molecule type" value="Genomic_DNA"/>
</dbReference>
<dbReference type="AlphaFoldDB" id="A0A5B1BJY6"/>
<evidence type="ECO:0000256" key="2">
    <source>
        <dbReference type="ARBA" id="ARBA00022649"/>
    </source>
</evidence>
<evidence type="ECO:0000256" key="3">
    <source>
        <dbReference type="ARBA" id="ARBA00023015"/>
    </source>
</evidence>
<comment type="similarity">
    <text evidence="6">Belongs to the TacA antitoxin family.</text>
</comment>
<dbReference type="GO" id="GO:0006355">
    <property type="term" value="P:regulation of DNA-templated transcription"/>
    <property type="evidence" value="ECO:0007669"/>
    <property type="project" value="InterPro"/>
</dbReference>
<gene>
    <name evidence="7" type="ORF">F0Q45_22255</name>
</gene>
<reference evidence="7 8" key="1">
    <citation type="submission" date="2019-09" db="EMBL/GenBank/DDBJ databases">
        <title>Report of infection by Mycobacterium simiae a patient suffering from pulmonary tuberculosis.</title>
        <authorList>
            <person name="Mohanty P.S."/>
            <person name="Bansal A.K."/>
            <person name="Singh H."/>
            <person name="Sharma S."/>
            <person name="Patil S.A."/>
            <person name="Upadhaya P."/>
            <person name="Singh P.K."/>
            <person name="Kumar D."/>
            <person name="Kumar S."/>
            <person name="Singh R.K."/>
            <person name="Chaudhary B."/>
        </authorList>
    </citation>
    <scope>NUCLEOTIDE SEQUENCE [LARGE SCALE GENOMIC DNA]</scope>
    <source>
        <strain evidence="7 8">JAL-560-SIM</strain>
    </source>
</reference>
<keyword evidence="8" id="KW-1185">Reference proteome</keyword>
<dbReference type="InterPro" id="IPR014795">
    <property type="entry name" value="TacA_1-like"/>
</dbReference>
<evidence type="ECO:0000313" key="7">
    <source>
        <dbReference type="EMBL" id="KAA1247773.1"/>
    </source>
</evidence>
<sequence>MGSADQKRRSRINLRVDPDQEARLRAAAEANGETLTGFLLAAGTERAEAVLERVGRIAVSAAVFERFVTALDAKPEPMPILTRYATEPSPIPSR</sequence>
<dbReference type="InterPro" id="IPR010985">
    <property type="entry name" value="Ribbon_hlx_hlx"/>
</dbReference>
<keyword evidence="3" id="KW-0805">Transcription regulation</keyword>
<proteinExistence type="inferred from homology"/>
<evidence type="ECO:0000256" key="1">
    <source>
        <dbReference type="ARBA" id="ARBA00022491"/>
    </source>
</evidence>
<keyword evidence="1" id="KW-0678">Repressor</keyword>
<dbReference type="Proteomes" id="UP000324701">
    <property type="component" value="Unassembled WGS sequence"/>
</dbReference>
<dbReference type="Pfam" id="PF08681">
    <property type="entry name" value="TacA1"/>
    <property type="match status" value="1"/>
</dbReference>
<evidence type="ECO:0000256" key="5">
    <source>
        <dbReference type="ARBA" id="ARBA00023163"/>
    </source>
</evidence>
<dbReference type="RefSeq" id="WP_149655987.1">
    <property type="nucleotide sequence ID" value="NZ_VTZN01000194.1"/>
</dbReference>
<evidence type="ECO:0000256" key="6">
    <source>
        <dbReference type="ARBA" id="ARBA00049988"/>
    </source>
</evidence>
<dbReference type="PANTHER" id="PTHR35401">
    <property type="entry name" value="COPG FAMILY HELIX-TURN-HELIX PROTEIN-RELATED-RELATED"/>
    <property type="match status" value="1"/>
</dbReference>
<evidence type="ECO:0000256" key="4">
    <source>
        <dbReference type="ARBA" id="ARBA00023125"/>
    </source>
</evidence>
<dbReference type="OrthoDB" id="7359199at2"/>
<name>A0A5B1BJY6_MYCSI</name>
<comment type="caution">
    <text evidence="7">The sequence shown here is derived from an EMBL/GenBank/DDBJ whole genome shotgun (WGS) entry which is preliminary data.</text>
</comment>
<dbReference type="GO" id="GO:0003677">
    <property type="term" value="F:DNA binding"/>
    <property type="evidence" value="ECO:0007669"/>
    <property type="project" value="UniProtKB-KW"/>
</dbReference>
<keyword evidence="5" id="KW-0804">Transcription</keyword>
<protein>
    <submittedName>
        <fullName evidence="7">DUF1778 domain-containing protein</fullName>
    </submittedName>
</protein>
<dbReference type="PANTHER" id="PTHR35401:SF1">
    <property type="entry name" value="CYTOPLASMIC PROTEIN"/>
    <property type="match status" value="1"/>
</dbReference>
<dbReference type="SUPFAM" id="SSF47598">
    <property type="entry name" value="Ribbon-helix-helix"/>
    <property type="match status" value="1"/>
</dbReference>